<dbReference type="PANTHER" id="PTHR43804:SF6">
    <property type="entry name" value="CLASS I PEPTIDE CHAIN RELEASE FACTOR"/>
    <property type="match status" value="1"/>
</dbReference>
<evidence type="ECO:0000313" key="2">
    <source>
        <dbReference type="Proteomes" id="UP000836841"/>
    </source>
</evidence>
<dbReference type="GO" id="GO:0009507">
    <property type="term" value="C:chloroplast"/>
    <property type="evidence" value="ECO:0007669"/>
    <property type="project" value="TreeGrafter"/>
</dbReference>
<keyword evidence="2" id="KW-1185">Reference proteome</keyword>
<dbReference type="AlphaFoldDB" id="A0AAU9T8I1"/>
<gene>
    <name evidence="1" type="ORF">TAV2_LOCUS26362</name>
</gene>
<reference evidence="1 2" key="1">
    <citation type="submission" date="2022-03" db="EMBL/GenBank/DDBJ databases">
        <authorList>
            <person name="Nunn A."/>
            <person name="Chopra R."/>
            <person name="Nunn A."/>
            <person name="Contreras Garrido A."/>
        </authorList>
    </citation>
    <scope>NUCLEOTIDE SEQUENCE [LARGE SCALE GENOMIC DNA]</scope>
</reference>
<evidence type="ECO:0000313" key="1">
    <source>
        <dbReference type="EMBL" id="CAH2080659.1"/>
    </source>
</evidence>
<dbReference type="PANTHER" id="PTHR43804">
    <property type="entry name" value="LD18447P"/>
    <property type="match status" value="1"/>
</dbReference>
<dbReference type="EMBL" id="CAJVSB020000949">
    <property type="protein sequence ID" value="CAH2080659.1"/>
    <property type="molecule type" value="Genomic_DNA"/>
</dbReference>
<name>A0AAU9T8I1_THLAR</name>
<sequence length="118" mass="12908">MNAAEERSQHKNRSVALGRLRTLLALKVRNTVDLDTYSPPPELLQILPAKSTIRGSDCGPQIGPNNPKFVLGMQSLLDLIFAVDGSLSDAAQKLGYMISSSEFLISVIRPIKNLKALY</sequence>
<proteinExistence type="predicted"/>
<protein>
    <submittedName>
        <fullName evidence="1">Uncharacterized protein</fullName>
    </submittedName>
</protein>
<comment type="caution">
    <text evidence="1">The sequence shown here is derived from an EMBL/GenBank/DDBJ whole genome shotgun (WGS) entry which is preliminary data.</text>
</comment>
<dbReference type="InterPro" id="IPR050057">
    <property type="entry name" value="Prokaryotic/Mito_RF"/>
</dbReference>
<organism evidence="1 2">
    <name type="scientific">Thlaspi arvense</name>
    <name type="common">Field penny-cress</name>
    <dbReference type="NCBI Taxonomy" id="13288"/>
    <lineage>
        <taxon>Eukaryota</taxon>
        <taxon>Viridiplantae</taxon>
        <taxon>Streptophyta</taxon>
        <taxon>Embryophyta</taxon>
        <taxon>Tracheophyta</taxon>
        <taxon>Spermatophyta</taxon>
        <taxon>Magnoliopsida</taxon>
        <taxon>eudicotyledons</taxon>
        <taxon>Gunneridae</taxon>
        <taxon>Pentapetalae</taxon>
        <taxon>rosids</taxon>
        <taxon>malvids</taxon>
        <taxon>Brassicales</taxon>
        <taxon>Brassicaceae</taxon>
        <taxon>Thlaspideae</taxon>
        <taxon>Thlaspi</taxon>
    </lineage>
</organism>
<dbReference type="Proteomes" id="UP000836841">
    <property type="component" value="Unassembled WGS sequence"/>
</dbReference>
<accession>A0AAU9T8I1</accession>